<proteinExistence type="predicted"/>
<feature type="non-terminal residue" evidence="1">
    <location>
        <position position="27"/>
    </location>
</feature>
<dbReference type="EMBL" id="AJWY01001869">
    <property type="protein sequence ID" value="EKC79133.1"/>
    <property type="molecule type" value="Genomic_DNA"/>
</dbReference>
<sequence>MLQPEEEARGLALSSELFINGSLNTFA</sequence>
<evidence type="ECO:0000313" key="1">
    <source>
        <dbReference type="EMBL" id="EKC79133.1"/>
    </source>
</evidence>
<organism evidence="1">
    <name type="scientific">human gut metagenome</name>
    <dbReference type="NCBI Taxonomy" id="408170"/>
    <lineage>
        <taxon>unclassified sequences</taxon>
        <taxon>metagenomes</taxon>
        <taxon>organismal metagenomes</taxon>
    </lineage>
</organism>
<protein>
    <submittedName>
        <fullName evidence="1">Uncharacterized protein</fullName>
    </submittedName>
</protein>
<dbReference type="AlphaFoldDB" id="K1UAJ2"/>
<reference evidence="1" key="1">
    <citation type="journal article" date="2013" name="Environ. Microbiol.">
        <title>Microbiota from the distal guts of lean and obese adolescents exhibit partial functional redundancy besides clear differences in community structure.</title>
        <authorList>
            <person name="Ferrer M."/>
            <person name="Ruiz A."/>
            <person name="Lanza F."/>
            <person name="Haange S.B."/>
            <person name="Oberbach A."/>
            <person name="Till H."/>
            <person name="Bargiela R."/>
            <person name="Campoy C."/>
            <person name="Segura M.T."/>
            <person name="Richter M."/>
            <person name="von Bergen M."/>
            <person name="Seifert J."/>
            <person name="Suarez A."/>
        </authorList>
    </citation>
    <scope>NUCLEOTIDE SEQUENCE</scope>
</reference>
<accession>K1UAJ2</accession>
<name>K1UAJ2_9ZZZZ</name>
<comment type="caution">
    <text evidence="1">The sequence shown here is derived from an EMBL/GenBank/DDBJ whole genome shotgun (WGS) entry which is preliminary data.</text>
</comment>
<gene>
    <name evidence="1" type="ORF">LEA_02761</name>
</gene>